<accession>A0A0N1ICJ9</accession>
<feature type="domain" description="C2H2-type" evidence="11">
    <location>
        <begin position="479"/>
        <end position="507"/>
    </location>
</feature>
<feature type="domain" description="C2H2-type" evidence="11">
    <location>
        <begin position="508"/>
        <end position="536"/>
    </location>
</feature>
<dbReference type="FunFam" id="3.30.160.60:FF:000176">
    <property type="entry name" value="zinc finger protein 70"/>
    <property type="match status" value="1"/>
</dbReference>
<dbReference type="InterPro" id="IPR012934">
    <property type="entry name" value="Znf_AD"/>
</dbReference>
<dbReference type="GO" id="GO:0000981">
    <property type="term" value="F:DNA-binding transcription factor activity, RNA polymerase II-specific"/>
    <property type="evidence" value="ECO:0007669"/>
    <property type="project" value="TreeGrafter"/>
</dbReference>
<evidence type="ECO:0000256" key="4">
    <source>
        <dbReference type="ARBA" id="ARBA00022771"/>
    </source>
</evidence>
<feature type="domain" description="C2H2-type" evidence="11">
    <location>
        <begin position="540"/>
        <end position="567"/>
    </location>
</feature>
<evidence type="ECO:0000313" key="13">
    <source>
        <dbReference type="EMBL" id="KPJ05382.1"/>
    </source>
</evidence>
<proteinExistence type="predicted"/>
<dbReference type="InterPro" id="IPR036236">
    <property type="entry name" value="Znf_C2H2_sf"/>
</dbReference>
<evidence type="ECO:0000256" key="1">
    <source>
        <dbReference type="ARBA" id="ARBA00004123"/>
    </source>
</evidence>
<feature type="domain" description="C2H2-type" evidence="11">
    <location>
        <begin position="362"/>
        <end position="390"/>
    </location>
</feature>
<dbReference type="FunFam" id="3.30.160.60:FF:000045">
    <property type="entry name" value="ZFP69 zinc finger protein B"/>
    <property type="match status" value="1"/>
</dbReference>
<feature type="binding site" evidence="9">
    <location>
        <position position="61"/>
    </location>
    <ligand>
        <name>Zn(2+)</name>
        <dbReference type="ChEBI" id="CHEBI:29105"/>
    </ligand>
</feature>
<keyword evidence="6" id="KW-0238">DNA-binding</keyword>
<evidence type="ECO:0000256" key="5">
    <source>
        <dbReference type="ARBA" id="ARBA00022833"/>
    </source>
</evidence>
<evidence type="ECO:0000259" key="12">
    <source>
        <dbReference type="PROSITE" id="PS51915"/>
    </source>
</evidence>
<dbReference type="AlphaFoldDB" id="A0A0N1ICJ9"/>
<evidence type="ECO:0000256" key="8">
    <source>
        <dbReference type="PROSITE-ProRule" id="PRU00042"/>
    </source>
</evidence>
<feature type="domain" description="C2H2-type" evidence="11">
    <location>
        <begin position="390"/>
        <end position="417"/>
    </location>
</feature>
<dbReference type="Pfam" id="PF07776">
    <property type="entry name" value="zf-AD"/>
    <property type="match status" value="1"/>
</dbReference>
<protein>
    <submittedName>
        <fullName evidence="13">Zinc finger protein 250</fullName>
    </submittedName>
</protein>
<dbReference type="PROSITE" id="PS50157">
    <property type="entry name" value="ZINC_FINGER_C2H2_2"/>
    <property type="match status" value="10"/>
</dbReference>
<dbReference type="InterPro" id="IPR013087">
    <property type="entry name" value="Znf_C2H2_type"/>
</dbReference>
<feature type="domain" description="C2H2-type" evidence="11">
    <location>
        <begin position="446"/>
        <end position="476"/>
    </location>
</feature>
<feature type="binding site" evidence="9">
    <location>
        <position position="22"/>
    </location>
    <ligand>
        <name>Zn(2+)</name>
        <dbReference type="ChEBI" id="CHEBI:29105"/>
    </ligand>
</feature>
<dbReference type="InterPro" id="IPR022755">
    <property type="entry name" value="Znf_C2H2_jaz"/>
</dbReference>
<dbReference type="PROSITE" id="PS00028">
    <property type="entry name" value="ZINC_FINGER_C2H2_1"/>
    <property type="match status" value="8"/>
</dbReference>
<dbReference type="STRING" id="66420.A0A0N1ICJ9"/>
<evidence type="ECO:0000313" key="14">
    <source>
        <dbReference type="Proteomes" id="UP000053268"/>
    </source>
</evidence>
<evidence type="ECO:0000259" key="11">
    <source>
        <dbReference type="PROSITE" id="PS50157"/>
    </source>
</evidence>
<sequence>MEVDITNNEDLKPEIEMLNTICRCCLSKNRNGNNIISYSGLFFDLAEITVTESDGLPQWICWECIALLQKSVRFKHKLQRSNILLYEYITRCAPFPIDGQDPELTKYESPQLCSTTTLIFDNDGRSKNGFHKVLQHENQINTVKETISVVVEKIEDNIKEETHFSDFEDNLTLEEYRSNVTKLKDDENDILQDEEINSSSVRKRKRTKTNEENVRKKKKVTEVNEILESIEEKKSRKTTIRKPPELDPNKIRVVILNPEEQIKMKEEESKASDKFPFQCKLCFKGFNFESKLQNHMFKHSPSRGTFECSLCHMYLPSAYSASVHALIHTRRYECLECGRRMIDRASILEHYSAQHEGIVTQYTCNQCGKVSNNKKTHRSHVRNHHESDRPRCDQCGKSFVNKDSLVEHMQIHEGVKNYVCAECGARFRTRTQMRDHKRKHSDEREYYCVECDTRFKSPNSLKQHLLKSRKHVDSHSLKYACMCCEKRFPSERALRHHIGVQHEGVRAHRCTQCPAALATRNSLNKHVRAVHAGARPPARHVCDTCGRAFRGKSVLMNHVRTHTGEKPFSCTECGRRFTQRTAMRTHTRLVHLKVRRNAKIKPEPDQSEEIQLKIVETYPKKENQQIKLVETIAKRENNLVFEDWQGPVNSEVYFHVTAGP</sequence>
<dbReference type="PANTHER" id="PTHR24409">
    <property type="entry name" value="ZINC FINGER PROTEIN 142"/>
    <property type="match status" value="1"/>
</dbReference>
<reference evidence="13 14" key="1">
    <citation type="journal article" date="2015" name="Nat. Commun.">
        <title>Outbred genome sequencing and CRISPR/Cas9 gene editing in butterflies.</title>
        <authorList>
            <person name="Li X."/>
            <person name="Fan D."/>
            <person name="Zhang W."/>
            <person name="Liu G."/>
            <person name="Zhang L."/>
            <person name="Zhao L."/>
            <person name="Fang X."/>
            <person name="Chen L."/>
            <person name="Dong Y."/>
            <person name="Chen Y."/>
            <person name="Ding Y."/>
            <person name="Zhao R."/>
            <person name="Feng M."/>
            <person name="Zhu Y."/>
            <person name="Feng Y."/>
            <person name="Jiang X."/>
            <person name="Zhu D."/>
            <person name="Xiang H."/>
            <person name="Feng X."/>
            <person name="Li S."/>
            <person name="Wang J."/>
            <person name="Zhang G."/>
            <person name="Kronforst M.R."/>
            <person name="Wang W."/>
        </authorList>
    </citation>
    <scope>NUCLEOTIDE SEQUENCE [LARGE SCALE GENOMIC DNA]</scope>
    <source>
        <strain evidence="13">Ya'a_city_454_Px</strain>
        <tissue evidence="13">Whole body</tissue>
    </source>
</reference>
<dbReference type="PANTHER" id="PTHR24409:SF295">
    <property type="entry name" value="AZ2-RELATED"/>
    <property type="match status" value="1"/>
</dbReference>
<evidence type="ECO:0000256" key="2">
    <source>
        <dbReference type="ARBA" id="ARBA00022723"/>
    </source>
</evidence>
<dbReference type="Proteomes" id="UP000053268">
    <property type="component" value="Unassembled WGS sequence"/>
</dbReference>
<dbReference type="GO" id="GO:0000977">
    <property type="term" value="F:RNA polymerase II transcription regulatory region sequence-specific DNA binding"/>
    <property type="evidence" value="ECO:0007669"/>
    <property type="project" value="TreeGrafter"/>
</dbReference>
<name>A0A0N1ICJ9_PAPXU</name>
<keyword evidence="14" id="KW-1185">Reference proteome</keyword>
<feature type="domain" description="C2H2-type" evidence="11">
    <location>
        <begin position="418"/>
        <end position="445"/>
    </location>
</feature>
<feature type="binding site" evidence="9">
    <location>
        <position position="25"/>
    </location>
    <ligand>
        <name>Zn(2+)</name>
        <dbReference type="ChEBI" id="CHEBI:29105"/>
    </ligand>
</feature>
<dbReference type="PROSITE" id="PS51915">
    <property type="entry name" value="ZAD"/>
    <property type="match status" value="1"/>
</dbReference>
<dbReference type="SMART" id="SM00868">
    <property type="entry name" value="zf-AD"/>
    <property type="match status" value="1"/>
</dbReference>
<keyword evidence="7" id="KW-0539">Nucleus</keyword>
<dbReference type="EMBL" id="KQ458725">
    <property type="protein sequence ID" value="KPJ05382.1"/>
    <property type="molecule type" value="Genomic_DNA"/>
</dbReference>
<dbReference type="Pfam" id="PF13912">
    <property type="entry name" value="zf-C2H2_6"/>
    <property type="match status" value="1"/>
</dbReference>
<dbReference type="SMART" id="SM00355">
    <property type="entry name" value="ZnF_C2H2"/>
    <property type="match status" value="11"/>
</dbReference>
<dbReference type="Gene3D" id="3.30.160.60">
    <property type="entry name" value="Classic Zinc Finger"/>
    <property type="match status" value="8"/>
</dbReference>
<feature type="domain" description="C2H2-type" evidence="11">
    <location>
        <begin position="568"/>
        <end position="596"/>
    </location>
</feature>
<feature type="domain" description="C2H2-type" evidence="11">
    <location>
        <begin position="332"/>
        <end position="360"/>
    </location>
</feature>
<evidence type="ECO:0000256" key="10">
    <source>
        <dbReference type="SAM" id="Coils"/>
    </source>
</evidence>
<dbReference type="Pfam" id="PF12171">
    <property type="entry name" value="zf-C2H2_jaz"/>
    <property type="match status" value="1"/>
</dbReference>
<dbReference type="FunFam" id="3.30.160.60:FF:000110">
    <property type="entry name" value="Zinc finger protein-like"/>
    <property type="match status" value="1"/>
</dbReference>
<feature type="binding site" evidence="9">
    <location>
        <position position="64"/>
    </location>
    <ligand>
        <name>Zn(2+)</name>
        <dbReference type="ChEBI" id="CHEBI:29105"/>
    </ligand>
</feature>
<dbReference type="GO" id="GO:0005634">
    <property type="term" value="C:nucleus"/>
    <property type="evidence" value="ECO:0007669"/>
    <property type="project" value="UniProtKB-SubCell"/>
</dbReference>
<organism evidence="13 14">
    <name type="scientific">Papilio xuthus</name>
    <name type="common">Asian swallowtail butterfly</name>
    <dbReference type="NCBI Taxonomy" id="66420"/>
    <lineage>
        <taxon>Eukaryota</taxon>
        <taxon>Metazoa</taxon>
        <taxon>Ecdysozoa</taxon>
        <taxon>Arthropoda</taxon>
        <taxon>Hexapoda</taxon>
        <taxon>Insecta</taxon>
        <taxon>Pterygota</taxon>
        <taxon>Neoptera</taxon>
        <taxon>Endopterygota</taxon>
        <taxon>Lepidoptera</taxon>
        <taxon>Glossata</taxon>
        <taxon>Ditrysia</taxon>
        <taxon>Papilionoidea</taxon>
        <taxon>Papilionidae</taxon>
        <taxon>Papilioninae</taxon>
        <taxon>Papilio</taxon>
    </lineage>
</organism>
<evidence type="ECO:0000256" key="7">
    <source>
        <dbReference type="ARBA" id="ARBA00023242"/>
    </source>
</evidence>
<keyword evidence="3" id="KW-0677">Repeat</keyword>
<evidence type="ECO:0000256" key="9">
    <source>
        <dbReference type="PROSITE-ProRule" id="PRU01263"/>
    </source>
</evidence>
<feature type="domain" description="ZAD" evidence="12">
    <location>
        <begin position="20"/>
        <end position="88"/>
    </location>
</feature>
<gene>
    <name evidence="13" type="ORF">RR46_01327</name>
</gene>
<evidence type="ECO:0000256" key="6">
    <source>
        <dbReference type="ARBA" id="ARBA00023125"/>
    </source>
</evidence>
<keyword evidence="5 9" id="KW-0862">Zinc</keyword>
<evidence type="ECO:0000256" key="3">
    <source>
        <dbReference type="ARBA" id="ARBA00022737"/>
    </source>
</evidence>
<feature type="coiled-coil region" evidence="10">
    <location>
        <begin position="173"/>
        <end position="233"/>
    </location>
</feature>
<dbReference type="SUPFAM" id="SSF57716">
    <property type="entry name" value="Glucocorticoid receptor-like (DNA-binding domain)"/>
    <property type="match status" value="1"/>
</dbReference>
<comment type="subcellular location">
    <subcellularLocation>
        <location evidence="1">Nucleus</location>
    </subcellularLocation>
</comment>
<dbReference type="SUPFAM" id="SSF57667">
    <property type="entry name" value="beta-beta-alpha zinc fingers"/>
    <property type="match status" value="6"/>
</dbReference>
<dbReference type="Pfam" id="PF00096">
    <property type="entry name" value="zf-C2H2"/>
    <property type="match status" value="3"/>
</dbReference>
<feature type="domain" description="C2H2-type" evidence="11">
    <location>
        <begin position="277"/>
        <end position="304"/>
    </location>
</feature>
<keyword evidence="2 9" id="KW-0479">Metal-binding</keyword>
<dbReference type="GO" id="GO:0008270">
    <property type="term" value="F:zinc ion binding"/>
    <property type="evidence" value="ECO:0007669"/>
    <property type="project" value="UniProtKB-UniRule"/>
</dbReference>
<keyword evidence="10" id="KW-0175">Coiled coil</keyword>
<keyword evidence="4 8" id="KW-0863">Zinc-finger</keyword>